<keyword evidence="2" id="KW-1185">Reference proteome</keyword>
<gene>
    <name evidence="1" type="ORF">Sango_1135500</name>
</gene>
<evidence type="ECO:0000313" key="2">
    <source>
        <dbReference type="Proteomes" id="UP001289374"/>
    </source>
</evidence>
<proteinExistence type="predicted"/>
<dbReference type="PANTHER" id="PTHR10775:SF188">
    <property type="entry name" value="TRANSPOSASE-ASSOCIATED DOMAIN-CONTAINING PROTEIN"/>
    <property type="match status" value="1"/>
</dbReference>
<dbReference type="InterPro" id="IPR004242">
    <property type="entry name" value="Transposase_21"/>
</dbReference>
<organism evidence="1 2">
    <name type="scientific">Sesamum angolense</name>
    <dbReference type="NCBI Taxonomy" id="2727404"/>
    <lineage>
        <taxon>Eukaryota</taxon>
        <taxon>Viridiplantae</taxon>
        <taxon>Streptophyta</taxon>
        <taxon>Embryophyta</taxon>
        <taxon>Tracheophyta</taxon>
        <taxon>Spermatophyta</taxon>
        <taxon>Magnoliopsida</taxon>
        <taxon>eudicotyledons</taxon>
        <taxon>Gunneridae</taxon>
        <taxon>Pentapetalae</taxon>
        <taxon>asterids</taxon>
        <taxon>lamiids</taxon>
        <taxon>Lamiales</taxon>
        <taxon>Pedaliaceae</taxon>
        <taxon>Sesamum</taxon>
    </lineage>
</organism>
<sequence length="291" mass="34018">MRMSSEYMFLTIVIPGPSNLKYLIDVYLEPLIEELQNFWHVGVLTLDNANNETFTMRDALMWTVNDLPAYEMTSGWSTAGVMGVKFLWKTHVHSICRTVGRRATLTATNSSCPRPSVPGKIKDNQNTREDLKIICNQSELEHDEMRPNELRLHSMKSHDCHVFMQKLIPIAFCKMLPESVWSALTKASLLFQIRCSMTLDVNKILCKQNMSQRNDDLYMNDNRIQWSIFNYPGRASGVSKKRSFLNEHYEHHHPKDPTIEELVATQFKEWFKRRVKSKLNYTDNELLKLHY</sequence>
<dbReference type="Proteomes" id="UP001289374">
    <property type="component" value="Unassembled WGS sequence"/>
</dbReference>
<evidence type="ECO:0008006" key="3">
    <source>
        <dbReference type="Google" id="ProtNLM"/>
    </source>
</evidence>
<accession>A0AAE2BWI0</accession>
<dbReference type="Pfam" id="PF02992">
    <property type="entry name" value="Transposase_21"/>
    <property type="match status" value="1"/>
</dbReference>
<dbReference type="AlphaFoldDB" id="A0AAE2BWI0"/>
<name>A0AAE2BWI0_9LAMI</name>
<dbReference type="EMBL" id="JACGWL010000006">
    <property type="protein sequence ID" value="KAK4400294.1"/>
    <property type="molecule type" value="Genomic_DNA"/>
</dbReference>
<dbReference type="PANTHER" id="PTHR10775">
    <property type="entry name" value="OS08G0208400 PROTEIN"/>
    <property type="match status" value="1"/>
</dbReference>
<protein>
    <recommendedName>
        <fullName evidence="3">Transposase</fullName>
    </recommendedName>
</protein>
<evidence type="ECO:0000313" key="1">
    <source>
        <dbReference type="EMBL" id="KAK4400294.1"/>
    </source>
</evidence>
<reference evidence="1" key="1">
    <citation type="submission" date="2020-06" db="EMBL/GenBank/DDBJ databases">
        <authorList>
            <person name="Li T."/>
            <person name="Hu X."/>
            <person name="Zhang T."/>
            <person name="Song X."/>
            <person name="Zhang H."/>
            <person name="Dai N."/>
            <person name="Sheng W."/>
            <person name="Hou X."/>
            <person name="Wei L."/>
        </authorList>
    </citation>
    <scope>NUCLEOTIDE SEQUENCE</scope>
    <source>
        <strain evidence="1">K16</strain>
        <tissue evidence="1">Leaf</tissue>
    </source>
</reference>
<comment type="caution">
    <text evidence="1">The sequence shown here is derived from an EMBL/GenBank/DDBJ whole genome shotgun (WGS) entry which is preliminary data.</text>
</comment>
<reference evidence="1" key="2">
    <citation type="journal article" date="2024" name="Plant">
        <title>Genomic evolution and insights into agronomic trait innovations of Sesamum species.</title>
        <authorList>
            <person name="Miao H."/>
            <person name="Wang L."/>
            <person name="Qu L."/>
            <person name="Liu H."/>
            <person name="Sun Y."/>
            <person name="Le M."/>
            <person name="Wang Q."/>
            <person name="Wei S."/>
            <person name="Zheng Y."/>
            <person name="Lin W."/>
            <person name="Duan Y."/>
            <person name="Cao H."/>
            <person name="Xiong S."/>
            <person name="Wang X."/>
            <person name="Wei L."/>
            <person name="Li C."/>
            <person name="Ma Q."/>
            <person name="Ju M."/>
            <person name="Zhao R."/>
            <person name="Li G."/>
            <person name="Mu C."/>
            <person name="Tian Q."/>
            <person name="Mei H."/>
            <person name="Zhang T."/>
            <person name="Gao T."/>
            <person name="Zhang H."/>
        </authorList>
    </citation>
    <scope>NUCLEOTIDE SEQUENCE</scope>
    <source>
        <strain evidence="1">K16</strain>
    </source>
</reference>